<evidence type="ECO:0000313" key="3">
    <source>
        <dbReference type="EMBL" id="QJE98808.1"/>
    </source>
</evidence>
<reference evidence="3 4" key="1">
    <citation type="submission" date="2020-04" db="EMBL/GenBank/DDBJ databases">
        <title>Luteolibacter sp. G-1-1-1 isolated from soil.</title>
        <authorList>
            <person name="Dahal R.H."/>
        </authorList>
    </citation>
    <scope>NUCLEOTIDE SEQUENCE [LARGE SCALE GENOMIC DNA]</scope>
    <source>
        <strain evidence="3 4">G-1-1-1</strain>
    </source>
</reference>
<organism evidence="3 4">
    <name type="scientific">Luteolibacter luteus</name>
    <dbReference type="NCBI Taxonomy" id="2728835"/>
    <lineage>
        <taxon>Bacteria</taxon>
        <taxon>Pseudomonadati</taxon>
        <taxon>Verrucomicrobiota</taxon>
        <taxon>Verrucomicrobiia</taxon>
        <taxon>Verrucomicrobiales</taxon>
        <taxon>Verrucomicrobiaceae</taxon>
        <taxon>Luteolibacter</taxon>
    </lineage>
</organism>
<accession>A0A858RQY8</accession>
<name>A0A858RQY8_9BACT</name>
<protein>
    <recommendedName>
        <fullName evidence="5">Gingipain domain-containing protein</fullName>
    </recommendedName>
</protein>
<dbReference type="EMBL" id="CP051774">
    <property type="protein sequence ID" value="QJE98808.1"/>
    <property type="molecule type" value="Genomic_DNA"/>
</dbReference>
<keyword evidence="2" id="KW-0732">Signal</keyword>
<feature type="signal peptide" evidence="2">
    <location>
        <begin position="1"/>
        <end position="22"/>
    </location>
</feature>
<evidence type="ECO:0008006" key="5">
    <source>
        <dbReference type="Google" id="ProtNLM"/>
    </source>
</evidence>
<dbReference type="KEGG" id="luo:HHL09_24520"/>
<evidence type="ECO:0000256" key="2">
    <source>
        <dbReference type="SAM" id="SignalP"/>
    </source>
</evidence>
<feature type="chain" id="PRO_5032573217" description="Gingipain domain-containing protein" evidence="2">
    <location>
        <begin position="23"/>
        <end position="754"/>
    </location>
</feature>
<evidence type="ECO:0000313" key="4">
    <source>
        <dbReference type="Proteomes" id="UP000501812"/>
    </source>
</evidence>
<gene>
    <name evidence="3" type="ORF">HHL09_24520</name>
</gene>
<feature type="region of interest" description="Disordered" evidence="1">
    <location>
        <begin position="731"/>
        <end position="754"/>
    </location>
</feature>
<sequence length="754" mass="81968">MKRHLLSALLLVLGVLSINAYAADLVVEESRFDVDGRFSVQVPVPAGTRHAALEVMKSGGSPGWRTLVSTALDGRKARVIFKLPADHGRSALVRGKAGPETSVPVAELNDPELITVIYESPIGEQIKIDFLKDAAAKLKGWASLPRAEAEALLIAWAKSNPLVADASVTEPGGNISIRFTDDDIVVLMAKPRRYGLEGTAASTARMEIPEAPTPGRIQNFGPLAATGLSLPRTKHAISAFSLESTFPSSTATIAGWLRTHKYEVDEYPATPVLTVKGWSSASNPIGVLFWQVHGCQYTRKNGTLSTSIVTREYATDQLTNGPYAAMRGSGQLGLAMADGETLPYYTITGTFIRTNMRFAPNSLVVMDACFGANQDLADAFLAAGCGSYVSWDWMSGPESGKPCRKIFDRLLGMNKEAPISTIKERSFTVDVVSRWMHLRGYDQDPSMPFPNQDRPNAILVWHHRQQNPAHMLRPSIMRILQEAASPGEKFSKYLLEGDFGDDPGPAYRTVKWGGKVMDVLRWDEEDGIVFRIPNPAPVGSVQVIINREFESLSNEVPITEWTVPFTFEHREQGSLKATIVTNVKIRADVHGERYEPEGQVTYLMKPFGNIADCKGTATASGTYSPAAGESYTWSGGSSLVSVDGGFDGEMPPHLIVNSGAFTGAGQTMFFGLSFSGSFTQTYKWTDIDGTVYTETSDYSTDLDGEDFFVPLPKINATTYVFGGGSKTLPKGEATETLSWPSTTPLSKPTAETVR</sequence>
<proteinExistence type="predicted"/>
<dbReference type="RefSeq" id="WP_169457295.1">
    <property type="nucleotide sequence ID" value="NZ_CP051774.1"/>
</dbReference>
<dbReference type="AlphaFoldDB" id="A0A858RQY8"/>
<dbReference type="Proteomes" id="UP000501812">
    <property type="component" value="Chromosome"/>
</dbReference>
<keyword evidence="4" id="KW-1185">Reference proteome</keyword>
<evidence type="ECO:0000256" key="1">
    <source>
        <dbReference type="SAM" id="MobiDB-lite"/>
    </source>
</evidence>
<feature type="compositionally biased region" description="Polar residues" evidence="1">
    <location>
        <begin position="735"/>
        <end position="746"/>
    </location>
</feature>